<sequence length="441" mass="50564">MLQINNERSISLERNILHNLDVPISRIPDEVLAMIFEEGRCPRKHGHRFGVVLSHVSHRWRDVATTTPRLWTYLRLQEQPHDKDESPELLRELTRARAFLSRSSLCPVDIYIEGFEDVSPEFIQLIGEHVGHCRELRTREVGDNCLDQLLNCFSSKPIPFLSSIDLSSNVMLELPVQLFPHGAPRLTAVQLDSIVLLDLHLHFAAFPSATCLQLTGVHIDDIEEYSSFRDGLMALPSLHHLELQLLWFDEVVPPNLQIVLPTIQFLHIDAGGCRECLGPFISLFHAASLMTLSLTAWGPGIYVDLEDELEIHLPSLTHLILNDHNMWDTEDIDIFALVFPGIERLSVGIMARRDLRIMLDAWPKLQTIATSDVEEEFDFYDWRSIISKLQNAGHPIRMFMLPETLISEADAGDLVELRKLVAMEDYYVDWPTPFEPDYFEH</sequence>
<reference evidence="1 2" key="1">
    <citation type="journal article" date="2016" name="Mol. Biol. Evol.">
        <title>Comparative Genomics of Early-Diverging Mushroom-Forming Fungi Provides Insights into the Origins of Lignocellulose Decay Capabilities.</title>
        <authorList>
            <person name="Nagy L.G."/>
            <person name="Riley R."/>
            <person name="Tritt A."/>
            <person name="Adam C."/>
            <person name="Daum C."/>
            <person name="Floudas D."/>
            <person name="Sun H."/>
            <person name="Yadav J.S."/>
            <person name="Pangilinan J."/>
            <person name="Larsson K.H."/>
            <person name="Matsuura K."/>
            <person name="Barry K."/>
            <person name="Labutti K."/>
            <person name="Kuo R."/>
            <person name="Ohm R.A."/>
            <person name="Bhattacharya S.S."/>
            <person name="Shirouzu T."/>
            <person name="Yoshinaga Y."/>
            <person name="Martin F.M."/>
            <person name="Grigoriev I.V."/>
            <person name="Hibbett D.S."/>
        </authorList>
    </citation>
    <scope>NUCLEOTIDE SEQUENCE [LARGE SCALE GENOMIC DNA]</scope>
    <source>
        <strain evidence="1 2">CBS 109695</strain>
    </source>
</reference>
<organism evidence="1 2">
    <name type="scientific">Athelia psychrophila</name>
    <dbReference type="NCBI Taxonomy" id="1759441"/>
    <lineage>
        <taxon>Eukaryota</taxon>
        <taxon>Fungi</taxon>
        <taxon>Dikarya</taxon>
        <taxon>Basidiomycota</taxon>
        <taxon>Agaricomycotina</taxon>
        <taxon>Agaricomycetes</taxon>
        <taxon>Agaricomycetidae</taxon>
        <taxon>Atheliales</taxon>
        <taxon>Atheliaceae</taxon>
        <taxon>Athelia</taxon>
    </lineage>
</organism>
<dbReference type="SUPFAM" id="SSF52047">
    <property type="entry name" value="RNI-like"/>
    <property type="match status" value="1"/>
</dbReference>
<keyword evidence="2" id="KW-1185">Reference proteome</keyword>
<dbReference type="EMBL" id="KV417512">
    <property type="protein sequence ID" value="KZP26798.1"/>
    <property type="molecule type" value="Genomic_DNA"/>
</dbReference>
<dbReference type="InterPro" id="IPR036047">
    <property type="entry name" value="F-box-like_dom_sf"/>
</dbReference>
<dbReference type="Gene3D" id="1.20.1280.50">
    <property type="match status" value="1"/>
</dbReference>
<evidence type="ECO:0000313" key="2">
    <source>
        <dbReference type="Proteomes" id="UP000076532"/>
    </source>
</evidence>
<protein>
    <submittedName>
        <fullName evidence="1">Uncharacterized protein</fullName>
    </submittedName>
</protein>
<dbReference type="OrthoDB" id="2998253at2759"/>
<name>A0A166Q655_9AGAM</name>
<dbReference type="InterPro" id="IPR032675">
    <property type="entry name" value="LRR_dom_sf"/>
</dbReference>
<accession>A0A166Q655</accession>
<gene>
    <name evidence="1" type="ORF">FIBSPDRAFT_928466</name>
</gene>
<dbReference type="Gene3D" id="3.80.10.10">
    <property type="entry name" value="Ribonuclease Inhibitor"/>
    <property type="match status" value="1"/>
</dbReference>
<dbReference type="Proteomes" id="UP000076532">
    <property type="component" value="Unassembled WGS sequence"/>
</dbReference>
<dbReference type="AlphaFoldDB" id="A0A166Q655"/>
<proteinExistence type="predicted"/>
<evidence type="ECO:0000313" key="1">
    <source>
        <dbReference type="EMBL" id="KZP26798.1"/>
    </source>
</evidence>
<dbReference type="SUPFAM" id="SSF81383">
    <property type="entry name" value="F-box domain"/>
    <property type="match status" value="1"/>
</dbReference>